<feature type="domain" description="HTH cro/C1-type" evidence="1">
    <location>
        <begin position="14"/>
        <end position="68"/>
    </location>
</feature>
<proteinExistence type="predicted"/>
<reference evidence="2" key="2">
    <citation type="submission" date="2020-09" db="EMBL/GenBank/DDBJ databases">
        <authorList>
            <person name="Sun Q."/>
            <person name="Zhou Y."/>
        </authorList>
    </citation>
    <scope>NUCLEOTIDE SEQUENCE</scope>
    <source>
        <strain evidence="2">CGMCC 4.5737</strain>
    </source>
</reference>
<keyword evidence="3" id="KW-1185">Reference proteome</keyword>
<evidence type="ECO:0000259" key="1">
    <source>
        <dbReference type="PROSITE" id="PS50943"/>
    </source>
</evidence>
<dbReference type="InterPro" id="IPR001387">
    <property type="entry name" value="Cro/C1-type_HTH"/>
</dbReference>
<protein>
    <submittedName>
        <fullName evidence="2">Transcriptional regulator</fullName>
    </submittedName>
</protein>
<gene>
    <name evidence="2" type="ORF">GCM10012275_11810</name>
</gene>
<dbReference type="PROSITE" id="PS50943">
    <property type="entry name" value="HTH_CROC1"/>
    <property type="match status" value="1"/>
</dbReference>
<dbReference type="SMART" id="SM00530">
    <property type="entry name" value="HTH_XRE"/>
    <property type="match status" value="1"/>
</dbReference>
<dbReference type="AlphaFoldDB" id="A0A8J3FUC6"/>
<reference evidence="2" key="1">
    <citation type="journal article" date="2014" name="Int. J. Syst. Evol. Microbiol.">
        <title>Complete genome sequence of Corynebacterium casei LMG S-19264T (=DSM 44701T), isolated from a smear-ripened cheese.</title>
        <authorList>
            <consortium name="US DOE Joint Genome Institute (JGI-PGF)"/>
            <person name="Walter F."/>
            <person name="Albersmeier A."/>
            <person name="Kalinowski J."/>
            <person name="Ruckert C."/>
        </authorList>
    </citation>
    <scope>NUCLEOTIDE SEQUENCE</scope>
    <source>
        <strain evidence="2">CGMCC 4.5737</strain>
    </source>
</reference>
<dbReference type="InterPro" id="IPR043917">
    <property type="entry name" value="DUF5753"/>
</dbReference>
<dbReference type="EMBL" id="BMMK01000003">
    <property type="protein sequence ID" value="GGM42452.1"/>
    <property type="molecule type" value="Genomic_DNA"/>
</dbReference>
<comment type="caution">
    <text evidence="2">The sequence shown here is derived from an EMBL/GenBank/DDBJ whole genome shotgun (WGS) entry which is preliminary data.</text>
</comment>
<dbReference type="SUPFAM" id="SSF47413">
    <property type="entry name" value="lambda repressor-like DNA-binding domains"/>
    <property type="match status" value="1"/>
</dbReference>
<dbReference type="GO" id="GO:0003677">
    <property type="term" value="F:DNA binding"/>
    <property type="evidence" value="ECO:0007669"/>
    <property type="project" value="InterPro"/>
</dbReference>
<dbReference type="RefSeq" id="WP_189054688.1">
    <property type="nucleotide sequence ID" value="NZ_BMMK01000003.1"/>
</dbReference>
<accession>A0A8J3FUC6</accession>
<name>A0A8J3FUC6_9PSEU</name>
<organism evidence="2 3">
    <name type="scientific">Longimycelium tulufanense</name>
    <dbReference type="NCBI Taxonomy" id="907463"/>
    <lineage>
        <taxon>Bacteria</taxon>
        <taxon>Bacillati</taxon>
        <taxon>Actinomycetota</taxon>
        <taxon>Actinomycetes</taxon>
        <taxon>Pseudonocardiales</taxon>
        <taxon>Pseudonocardiaceae</taxon>
        <taxon>Longimycelium</taxon>
    </lineage>
</organism>
<dbReference type="InterPro" id="IPR010982">
    <property type="entry name" value="Lambda_DNA-bd_dom_sf"/>
</dbReference>
<dbReference type="Gene3D" id="1.10.260.40">
    <property type="entry name" value="lambda repressor-like DNA-binding domains"/>
    <property type="match status" value="1"/>
</dbReference>
<sequence>MSGTPRARALGAQLRRVRKEAGLSLRDLAQKMGTTFSTIGKWETGERSPRLEDVVRCLDALEVDGARREELLDLAQSTDGPHWIAVGMPAPPQQLVALMDFERRARTITEVTPLIVPGLLQTADYARSMMTASGMKRTEVETRVAMRVGRRDVLHRNSLHFTAIIGEAALRAVIGGKSVMIDQLRFLLKWGQQPNITLRLVSQESDWNPLLEGQFAVITFESDDPIATSENQISSLFFHRPKDVASFQERIDQLLTTSMELPDTLGWIANRVTYLESL</sequence>
<dbReference type="CDD" id="cd00093">
    <property type="entry name" value="HTH_XRE"/>
    <property type="match status" value="1"/>
</dbReference>
<evidence type="ECO:0000313" key="3">
    <source>
        <dbReference type="Proteomes" id="UP000637578"/>
    </source>
</evidence>
<dbReference type="Pfam" id="PF19054">
    <property type="entry name" value="DUF5753"/>
    <property type="match status" value="1"/>
</dbReference>
<dbReference type="Proteomes" id="UP000637578">
    <property type="component" value="Unassembled WGS sequence"/>
</dbReference>
<dbReference type="Pfam" id="PF13560">
    <property type="entry name" value="HTH_31"/>
    <property type="match status" value="1"/>
</dbReference>
<evidence type="ECO:0000313" key="2">
    <source>
        <dbReference type="EMBL" id="GGM42452.1"/>
    </source>
</evidence>